<sequence length="93" mass="9707">MGAQVCGVETCKQAVPRGGGLKCENPGRCPGQAARVLALRKAGAEAVLASCCTDCTNTVMSCAPQLGLKVFHCTDHALRAVNARLIRKLKQAL</sequence>
<organism evidence="1">
    <name type="scientific">bioreactor metagenome</name>
    <dbReference type="NCBI Taxonomy" id="1076179"/>
    <lineage>
        <taxon>unclassified sequences</taxon>
        <taxon>metagenomes</taxon>
        <taxon>ecological metagenomes</taxon>
    </lineage>
</organism>
<name>A0A645GL97_9ZZZZ</name>
<reference evidence="1" key="1">
    <citation type="submission" date="2019-08" db="EMBL/GenBank/DDBJ databases">
        <authorList>
            <person name="Kucharzyk K."/>
            <person name="Murdoch R.W."/>
            <person name="Higgins S."/>
            <person name="Loffler F."/>
        </authorList>
    </citation>
    <scope>NUCLEOTIDE SEQUENCE</scope>
</reference>
<accession>A0A645GL97</accession>
<evidence type="ECO:0008006" key="2">
    <source>
        <dbReference type="Google" id="ProtNLM"/>
    </source>
</evidence>
<comment type="caution">
    <text evidence="1">The sequence shown here is derived from an EMBL/GenBank/DDBJ whole genome shotgun (WGS) entry which is preliminary data.</text>
</comment>
<proteinExistence type="predicted"/>
<evidence type="ECO:0000313" key="1">
    <source>
        <dbReference type="EMBL" id="MPN26930.1"/>
    </source>
</evidence>
<dbReference type="EMBL" id="VSSQ01076633">
    <property type="protein sequence ID" value="MPN26930.1"/>
    <property type="molecule type" value="Genomic_DNA"/>
</dbReference>
<dbReference type="AlphaFoldDB" id="A0A645GL97"/>
<gene>
    <name evidence="1" type="ORF">SDC9_174356</name>
</gene>
<protein>
    <recommendedName>
        <fullName evidence="2">Cysteine-rich domain-containing protein</fullName>
    </recommendedName>
</protein>